<dbReference type="Proteomes" id="UP000606786">
    <property type="component" value="Unassembled WGS sequence"/>
</dbReference>
<dbReference type="AlphaFoldDB" id="A0A811VKA3"/>
<proteinExistence type="predicted"/>
<gene>
    <name evidence="1" type="ORF">CCAP1982_LOCUS22629</name>
</gene>
<accession>A0A811VKA3</accession>
<evidence type="ECO:0000313" key="2">
    <source>
        <dbReference type="Proteomes" id="UP000606786"/>
    </source>
</evidence>
<evidence type="ECO:0000313" key="1">
    <source>
        <dbReference type="EMBL" id="CAD7014639.1"/>
    </source>
</evidence>
<reference evidence="1" key="1">
    <citation type="submission" date="2020-11" db="EMBL/GenBank/DDBJ databases">
        <authorList>
            <person name="Whitehead M."/>
        </authorList>
    </citation>
    <scope>NUCLEOTIDE SEQUENCE</scope>
    <source>
        <strain evidence="1">EGII</strain>
    </source>
</reference>
<keyword evidence="2" id="KW-1185">Reference proteome</keyword>
<organism evidence="1 2">
    <name type="scientific">Ceratitis capitata</name>
    <name type="common">Mediterranean fruit fly</name>
    <name type="synonym">Tephritis capitata</name>
    <dbReference type="NCBI Taxonomy" id="7213"/>
    <lineage>
        <taxon>Eukaryota</taxon>
        <taxon>Metazoa</taxon>
        <taxon>Ecdysozoa</taxon>
        <taxon>Arthropoda</taxon>
        <taxon>Hexapoda</taxon>
        <taxon>Insecta</taxon>
        <taxon>Pterygota</taxon>
        <taxon>Neoptera</taxon>
        <taxon>Endopterygota</taxon>
        <taxon>Diptera</taxon>
        <taxon>Brachycera</taxon>
        <taxon>Muscomorpha</taxon>
        <taxon>Tephritoidea</taxon>
        <taxon>Tephritidae</taxon>
        <taxon>Ceratitis</taxon>
        <taxon>Ceratitis</taxon>
    </lineage>
</organism>
<dbReference type="OrthoDB" id="10072397at2759"/>
<protein>
    <submittedName>
        <fullName evidence="1">(Mediterranean fruit fly) hypothetical protein</fullName>
    </submittedName>
</protein>
<dbReference type="EMBL" id="CAJHJT010000056">
    <property type="protein sequence ID" value="CAD7014639.1"/>
    <property type="molecule type" value="Genomic_DNA"/>
</dbReference>
<name>A0A811VKA3_CERCA</name>
<comment type="caution">
    <text evidence="1">The sequence shown here is derived from an EMBL/GenBank/DDBJ whole genome shotgun (WGS) entry which is preliminary data.</text>
</comment>
<sequence length="122" mass="14022">MSFNRQKFRNTNPMRARSEIFIPIGDYNESSMQFESVSQVGLSSAAITSEQKLKIREYVEEVVEKLLGGSLDQIRVGQLSKSENYLHLFEKYHSKLSSIFIEWESEITEQALNGGEFASKDY</sequence>